<comment type="caution">
    <text evidence="1">The sequence shown here is derived from an EMBL/GenBank/DDBJ whole genome shotgun (WGS) entry which is preliminary data.</text>
</comment>
<sequence length="61" mass="7293">MKKFMAWVPDEDYDTFLMNYPAYGAKTWFIRECLRRFNELHTDIPDDLIKTVAEGVKEDMS</sequence>
<proteinExistence type="predicted"/>
<organism evidence="1">
    <name type="scientific">marine sediment metagenome</name>
    <dbReference type="NCBI Taxonomy" id="412755"/>
    <lineage>
        <taxon>unclassified sequences</taxon>
        <taxon>metagenomes</taxon>
        <taxon>ecological metagenomes</taxon>
    </lineage>
</organism>
<dbReference type="AlphaFoldDB" id="A0A0F9G3V8"/>
<gene>
    <name evidence="1" type="ORF">LCGC14_2229560</name>
</gene>
<protein>
    <submittedName>
        <fullName evidence="1">Uncharacterized protein</fullName>
    </submittedName>
</protein>
<accession>A0A0F9G3V8</accession>
<evidence type="ECO:0000313" key="1">
    <source>
        <dbReference type="EMBL" id="KKL58022.1"/>
    </source>
</evidence>
<reference evidence="1" key="1">
    <citation type="journal article" date="2015" name="Nature">
        <title>Complex archaea that bridge the gap between prokaryotes and eukaryotes.</title>
        <authorList>
            <person name="Spang A."/>
            <person name="Saw J.H."/>
            <person name="Jorgensen S.L."/>
            <person name="Zaremba-Niedzwiedzka K."/>
            <person name="Martijn J."/>
            <person name="Lind A.E."/>
            <person name="van Eijk R."/>
            <person name="Schleper C."/>
            <person name="Guy L."/>
            <person name="Ettema T.J."/>
        </authorList>
    </citation>
    <scope>NUCLEOTIDE SEQUENCE</scope>
</reference>
<name>A0A0F9G3V8_9ZZZZ</name>
<dbReference type="EMBL" id="LAZR01029962">
    <property type="protein sequence ID" value="KKL58022.1"/>
    <property type="molecule type" value="Genomic_DNA"/>
</dbReference>